<keyword evidence="3" id="KW-0001">2Fe-2S</keyword>
<evidence type="ECO:0000256" key="1">
    <source>
        <dbReference type="ARBA" id="ARBA00001974"/>
    </source>
</evidence>
<keyword evidence="8" id="KW-0411">Iron-sulfur</keyword>
<dbReference type="GeneID" id="78354669"/>
<keyword evidence="11" id="KW-1185">Reference proteome</keyword>
<dbReference type="Pfam" id="PF00175">
    <property type="entry name" value="NAD_binding_1"/>
    <property type="match status" value="1"/>
</dbReference>
<feature type="domain" description="FAD-binding FR-type" evidence="9">
    <location>
        <begin position="1"/>
        <end position="106"/>
    </location>
</feature>
<dbReference type="EMBL" id="FPBT01000003">
    <property type="protein sequence ID" value="SFU37994.1"/>
    <property type="molecule type" value="Genomic_DNA"/>
</dbReference>
<dbReference type="RefSeq" id="WP_090163585.1">
    <property type="nucleotide sequence ID" value="NZ_CACWQI010000028.1"/>
</dbReference>
<dbReference type="SUPFAM" id="SSF63380">
    <property type="entry name" value="Riboflavin synthase domain-like"/>
    <property type="match status" value="1"/>
</dbReference>
<accession>A0A1I7FP72</accession>
<keyword evidence="4" id="KW-0479">Metal-binding</keyword>
<dbReference type="PANTHER" id="PTHR47354">
    <property type="entry name" value="NADH OXIDOREDUCTASE HCR"/>
    <property type="match status" value="1"/>
</dbReference>
<evidence type="ECO:0000256" key="4">
    <source>
        <dbReference type="ARBA" id="ARBA00022723"/>
    </source>
</evidence>
<dbReference type="GO" id="GO:0050660">
    <property type="term" value="F:flavin adenine dinucleotide binding"/>
    <property type="evidence" value="ECO:0007669"/>
    <property type="project" value="TreeGrafter"/>
</dbReference>
<evidence type="ECO:0000259" key="9">
    <source>
        <dbReference type="PROSITE" id="PS51384"/>
    </source>
</evidence>
<evidence type="ECO:0000256" key="5">
    <source>
        <dbReference type="ARBA" id="ARBA00022827"/>
    </source>
</evidence>
<evidence type="ECO:0000256" key="7">
    <source>
        <dbReference type="ARBA" id="ARBA00023004"/>
    </source>
</evidence>
<keyword evidence="7" id="KW-0408">Iron</keyword>
<dbReference type="CDD" id="cd00322">
    <property type="entry name" value="FNR_like"/>
    <property type="match status" value="1"/>
</dbReference>
<organism evidence="10 11">
    <name type="scientific">Eubacterium pyruvativorans</name>
    <dbReference type="NCBI Taxonomy" id="155865"/>
    <lineage>
        <taxon>Bacteria</taxon>
        <taxon>Bacillati</taxon>
        <taxon>Bacillota</taxon>
        <taxon>Clostridia</taxon>
        <taxon>Eubacteriales</taxon>
        <taxon>Eubacteriaceae</taxon>
        <taxon>Eubacterium</taxon>
    </lineage>
</organism>
<dbReference type="PRINTS" id="PR00410">
    <property type="entry name" value="PHEHYDRXLASE"/>
</dbReference>
<proteinExistence type="predicted"/>
<dbReference type="Gene3D" id="3.40.50.80">
    <property type="entry name" value="Nucleotide-binding domain of ferredoxin-NADP reductase (FNR) module"/>
    <property type="match status" value="1"/>
</dbReference>
<reference evidence="10 11" key="1">
    <citation type="submission" date="2016-10" db="EMBL/GenBank/DDBJ databases">
        <authorList>
            <person name="de Groot N.N."/>
        </authorList>
    </citation>
    <scope>NUCLEOTIDE SEQUENCE [LARGE SCALE GENOMIC DNA]</scope>
    <source>
        <strain evidence="10 11">KHGC13</strain>
    </source>
</reference>
<evidence type="ECO:0000256" key="8">
    <source>
        <dbReference type="ARBA" id="ARBA00023014"/>
    </source>
</evidence>
<evidence type="ECO:0000256" key="2">
    <source>
        <dbReference type="ARBA" id="ARBA00022630"/>
    </source>
</evidence>
<keyword evidence="2" id="KW-0285">Flavoprotein</keyword>
<evidence type="ECO:0000256" key="6">
    <source>
        <dbReference type="ARBA" id="ARBA00023002"/>
    </source>
</evidence>
<evidence type="ECO:0000313" key="10">
    <source>
        <dbReference type="EMBL" id="SFU37994.1"/>
    </source>
</evidence>
<dbReference type="InterPro" id="IPR017938">
    <property type="entry name" value="Riboflavin_synthase-like_b-brl"/>
</dbReference>
<dbReference type="OrthoDB" id="9796486at2"/>
<dbReference type="Gene3D" id="2.40.30.10">
    <property type="entry name" value="Translation factors"/>
    <property type="match status" value="1"/>
</dbReference>
<dbReference type="InterPro" id="IPR039261">
    <property type="entry name" value="FNR_nucleotide-bd"/>
</dbReference>
<dbReference type="InterPro" id="IPR050415">
    <property type="entry name" value="MRET"/>
</dbReference>
<dbReference type="GO" id="GO:0016491">
    <property type="term" value="F:oxidoreductase activity"/>
    <property type="evidence" value="ECO:0007669"/>
    <property type="project" value="UniProtKB-KW"/>
</dbReference>
<keyword evidence="6" id="KW-0560">Oxidoreductase</keyword>
<dbReference type="Proteomes" id="UP000198817">
    <property type="component" value="Unassembled WGS sequence"/>
</dbReference>
<evidence type="ECO:0000313" key="11">
    <source>
        <dbReference type="Proteomes" id="UP000198817"/>
    </source>
</evidence>
<dbReference type="InterPro" id="IPR017927">
    <property type="entry name" value="FAD-bd_FR_type"/>
</dbReference>
<dbReference type="PANTHER" id="PTHR47354:SF8">
    <property type="entry name" value="1,2-PHENYLACETYL-COA EPOXIDASE, SUBUNIT E"/>
    <property type="match status" value="1"/>
</dbReference>
<name>A0A1I7FP72_9FIRM</name>
<keyword evidence="5" id="KW-0274">FAD</keyword>
<sequence length="233" mass="26408">MNFFDAKVTEIRREIGDAYSFVMEIPEGFQWKAGQHVLWKLKGYTVEEGDRDTRVFTIASAPEDGFLMFTTRITELHTSFKEVLLHQLKVGDVMQVAVPRGSFDMDTENFSSTMIVAGGIGVTPIRSILRSYMEHPKEGHPVTVLYSERDGNFSYQELWEEIRTRVPGLEINLLTDSDEVGNRVDAYAKEHGQNAEFLIAGPPRMNEAYTERLKGLGVPEGNIKTDVFMGYDD</sequence>
<evidence type="ECO:0000256" key="3">
    <source>
        <dbReference type="ARBA" id="ARBA00022714"/>
    </source>
</evidence>
<dbReference type="AlphaFoldDB" id="A0A1I7FP72"/>
<dbReference type="PROSITE" id="PS51384">
    <property type="entry name" value="FAD_FR"/>
    <property type="match status" value="1"/>
</dbReference>
<dbReference type="SUPFAM" id="SSF52343">
    <property type="entry name" value="Ferredoxin reductase-like, C-terminal NADP-linked domain"/>
    <property type="match status" value="1"/>
</dbReference>
<dbReference type="GO" id="GO:0046872">
    <property type="term" value="F:metal ion binding"/>
    <property type="evidence" value="ECO:0007669"/>
    <property type="project" value="UniProtKB-KW"/>
</dbReference>
<dbReference type="GO" id="GO:0051537">
    <property type="term" value="F:2 iron, 2 sulfur cluster binding"/>
    <property type="evidence" value="ECO:0007669"/>
    <property type="project" value="UniProtKB-KW"/>
</dbReference>
<gene>
    <name evidence="10" type="ORF">SAMN05216508_10352</name>
</gene>
<comment type="cofactor">
    <cofactor evidence="1">
        <name>FAD</name>
        <dbReference type="ChEBI" id="CHEBI:57692"/>
    </cofactor>
</comment>
<protein>
    <submittedName>
        <fullName evidence="10">Ferredoxin-NADP reductase</fullName>
    </submittedName>
</protein>
<dbReference type="InterPro" id="IPR001433">
    <property type="entry name" value="OxRdtase_FAD/NAD-bd"/>
</dbReference>
<dbReference type="STRING" id="155865.SAMN05216515_10352"/>